<protein>
    <submittedName>
        <fullName evidence="1">Glycosyl transferase-like protein</fullName>
    </submittedName>
</protein>
<dbReference type="Proteomes" id="UP000000496">
    <property type="component" value="Chromosome gsn.131"/>
</dbReference>
<keyword evidence="2" id="KW-1185">Reference proteome</keyword>
<dbReference type="STRING" id="331113.SNE_A01470"/>
<evidence type="ECO:0000313" key="2">
    <source>
        <dbReference type="Proteomes" id="UP000000496"/>
    </source>
</evidence>
<name>F8L5D2_SIMNZ</name>
<dbReference type="EMBL" id="FR872582">
    <property type="protein sequence ID" value="CCB88024.1"/>
    <property type="molecule type" value="Genomic_DNA"/>
</dbReference>
<dbReference type="OrthoDB" id="7368301at2"/>
<proteinExistence type="predicted"/>
<dbReference type="AlphaFoldDB" id="F8L5D2"/>
<organism evidence="1 2">
    <name type="scientific">Simkania negevensis (strain ATCC VR-1471 / DSM 27360 / Z)</name>
    <dbReference type="NCBI Taxonomy" id="331113"/>
    <lineage>
        <taxon>Bacteria</taxon>
        <taxon>Pseudomonadati</taxon>
        <taxon>Chlamydiota</taxon>
        <taxon>Chlamydiia</taxon>
        <taxon>Parachlamydiales</taxon>
        <taxon>Simkaniaceae</taxon>
        <taxon>Simkania</taxon>
    </lineage>
</organism>
<dbReference type="KEGG" id="sng:SNE_A01470"/>
<dbReference type="SUPFAM" id="SSF53448">
    <property type="entry name" value="Nucleotide-diphospho-sugar transferases"/>
    <property type="match status" value="1"/>
</dbReference>
<dbReference type="HOGENOM" id="CLU_524682_0_0_0"/>
<gene>
    <name evidence="1" type="ordered locus">SNE_A01470</name>
</gene>
<dbReference type="eggNOG" id="COG1216">
    <property type="taxonomic scope" value="Bacteria"/>
</dbReference>
<accession>F8L5D2</accession>
<sequence length="519" mass="61003">MLSLIVYGRNDNHGYNYHKRLAISLNCLAEMLSFPGDEIIFIDYCSAQDFPTILEAVSDTLTENAKSLLKIYRIRSKKRGSLSEEALCRNVAIRRANPENPWILSTNVDMIFLPIDPNKTLSSIVAELPEGFYELPRFELPESMWESHFDRLKPIENLTFLRNHAQEMQLHTIVRRPGFLIYDNPGDFQLMTRDAIFKIDGFDEAMDQGWHLDANLCKRMFLYYEGKIGHLEDKLWGYHCNHTRQESFFHKQLSPENDWNRFVKDIQAPDLPNQRECWGLKGYDLEEVTLLKPRQIHASKDCSLFEIAIDQSTFNTLTYESERVFPYLVDHFNHLPRESRVGYIGHNTELLTLIQEEVPSVLTLQETKSLEELYQESDLIIFDFGFNQKSIAITPEHELYKQLKNQLRDVVGAFLKVVRLEKKKNKKIKFMGVNVLYSDFRALFHTHLAMGRTSFLSGISFGYLKRKQRISRRPSLGILKKQLKFCLVYIAVRFFYRFTDKIRHLTYQSRLMRKVLQLK</sequence>
<evidence type="ECO:0000313" key="1">
    <source>
        <dbReference type="EMBL" id="CCB88024.1"/>
    </source>
</evidence>
<keyword evidence="1" id="KW-0808">Transferase</keyword>
<dbReference type="RefSeq" id="WP_013942491.1">
    <property type="nucleotide sequence ID" value="NC_015713.1"/>
</dbReference>
<reference key="1">
    <citation type="journal article" date="2011" name="Mol. Biol. Evol.">
        <title>Unity in variety -- the pan-genome of the Chlamydiae.</title>
        <authorList>
            <person name="Collingro A."/>
            <person name="Tischler P."/>
            <person name="Weinmaier T."/>
            <person name="Penz T."/>
            <person name="Heinz E."/>
            <person name="Brunham R.C."/>
            <person name="Read T.D."/>
            <person name="Bavoil P.M."/>
            <person name="Sachse K."/>
            <person name="Kahane S."/>
            <person name="Friedman M.G."/>
            <person name="Rattei T."/>
            <person name="Myers G.S.A."/>
            <person name="Horn M."/>
        </authorList>
    </citation>
    <scope>NUCLEOTIDE SEQUENCE</scope>
    <source>
        <strain>Z</strain>
    </source>
</reference>
<dbReference type="GO" id="GO:0016740">
    <property type="term" value="F:transferase activity"/>
    <property type="evidence" value="ECO:0007669"/>
    <property type="project" value="UniProtKB-KW"/>
</dbReference>
<dbReference type="Gene3D" id="3.90.550.10">
    <property type="entry name" value="Spore Coat Polysaccharide Biosynthesis Protein SpsA, Chain A"/>
    <property type="match status" value="1"/>
</dbReference>
<dbReference type="InterPro" id="IPR029044">
    <property type="entry name" value="Nucleotide-diphossugar_trans"/>
</dbReference>
<reference evidence="1 2" key="2">
    <citation type="journal article" date="2011" name="Mol. Biol. Evol.">
        <title>Unity in variety--the pan-genome of the Chlamydiae.</title>
        <authorList>
            <person name="Collingro A."/>
            <person name="Tischler P."/>
            <person name="Weinmaier T."/>
            <person name="Penz T."/>
            <person name="Heinz E."/>
            <person name="Brunham R.C."/>
            <person name="Read T.D."/>
            <person name="Bavoil P.M."/>
            <person name="Sachse K."/>
            <person name="Kahane S."/>
            <person name="Friedman M.G."/>
            <person name="Rattei T."/>
            <person name="Myers G.S."/>
            <person name="Horn M."/>
        </authorList>
    </citation>
    <scope>NUCLEOTIDE SEQUENCE [LARGE SCALE GENOMIC DNA]</scope>
    <source>
        <strain evidence="2">ATCC VR-1471 / Z</strain>
    </source>
</reference>